<dbReference type="InterPro" id="IPR001932">
    <property type="entry name" value="PPM-type_phosphatase-like_dom"/>
</dbReference>
<evidence type="ECO:0000313" key="3">
    <source>
        <dbReference type="Proteomes" id="UP000198878"/>
    </source>
</evidence>
<feature type="domain" description="PPM-type phosphatase" evidence="1">
    <location>
        <begin position="12"/>
        <end position="274"/>
    </location>
</feature>
<evidence type="ECO:0000259" key="1">
    <source>
        <dbReference type="PROSITE" id="PS51746"/>
    </source>
</evidence>
<proteinExistence type="predicted"/>
<keyword evidence="3" id="KW-1185">Reference proteome</keyword>
<dbReference type="InterPro" id="IPR036457">
    <property type="entry name" value="PPM-type-like_dom_sf"/>
</dbReference>
<dbReference type="Proteomes" id="UP000198878">
    <property type="component" value="Unassembled WGS sequence"/>
</dbReference>
<reference evidence="3" key="1">
    <citation type="submission" date="2016-10" db="EMBL/GenBank/DDBJ databases">
        <authorList>
            <person name="Varghese N."/>
            <person name="Submissions S."/>
        </authorList>
    </citation>
    <scope>NUCLEOTIDE SEQUENCE [LARGE SCALE GENOMIC DNA]</scope>
    <source>
        <strain evidence="3">DSM 44654</strain>
    </source>
</reference>
<dbReference type="SUPFAM" id="SSF81606">
    <property type="entry name" value="PP2C-like"/>
    <property type="match status" value="1"/>
</dbReference>
<gene>
    <name evidence="2" type="ORF">SAMN05421837_103729</name>
</gene>
<dbReference type="STRING" id="218821.SAMN05421837_103729"/>
<dbReference type="RefSeq" id="WP_086674288.1">
    <property type="nucleotide sequence ID" value="NZ_FNUJ01000003.1"/>
</dbReference>
<dbReference type="EMBL" id="FNUJ01000003">
    <property type="protein sequence ID" value="SEF27301.1"/>
    <property type="molecule type" value="Genomic_DNA"/>
</dbReference>
<sequence>MRTTPEGGDTWRITVASVIGPGQVRSGRPNQDRWLVRPIGTHACLYAVADGAGSRSRSGEGAEFAVLAAGKAAESAFGAHPHPDGIDAWRRAMRTFRMLCVQRFDRSVDEAAARPHTAGGPGVRDSRREFATTLLAVVAAPPYFGYLSVGDCFLVVDRHLGEPRLVVSAPEREHAGATTFLTSDHRDEHLSTGVLLDDRISALALCSDGVAEGLLSARKEGDGKLHYSAPPAFRAYFDTFSDDRVDSGELAAKLASAEFAATSGDDKTVVLAVRRP</sequence>
<organism evidence="2 3">
    <name type="scientific">Amycolatopsis pretoriensis</name>
    <dbReference type="NCBI Taxonomy" id="218821"/>
    <lineage>
        <taxon>Bacteria</taxon>
        <taxon>Bacillati</taxon>
        <taxon>Actinomycetota</taxon>
        <taxon>Actinomycetes</taxon>
        <taxon>Pseudonocardiales</taxon>
        <taxon>Pseudonocardiaceae</taxon>
        <taxon>Amycolatopsis</taxon>
    </lineage>
</organism>
<evidence type="ECO:0000313" key="2">
    <source>
        <dbReference type="EMBL" id="SEF27301.1"/>
    </source>
</evidence>
<dbReference type="Pfam" id="PF13672">
    <property type="entry name" value="PP2C_2"/>
    <property type="match status" value="1"/>
</dbReference>
<protein>
    <submittedName>
        <fullName evidence="2">Serine/threonine protein phosphatase PrpC</fullName>
    </submittedName>
</protein>
<dbReference type="OrthoDB" id="5102247at2"/>
<dbReference type="PROSITE" id="PS51746">
    <property type="entry name" value="PPM_2"/>
    <property type="match status" value="1"/>
</dbReference>
<accession>A0A1H5QPR2</accession>
<dbReference type="Gene3D" id="3.60.40.10">
    <property type="entry name" value="PPM-type phosphatase domain"/>
    <property type="match status" value="1"/>
</dbReference>
<dbReference type="AlphaFoldDB" id="A0A1H5QPR2"/>
<name>A0A1H5QPR2_9PSEU</name>